<accession>X0X4X7</accession>
<dbReference type="GO" id="GO:0016616">
    <property type="term" value="F:oxidoreductase activity, acting on the CH-OH group of donors, NAD or NADP as acceptor"/>
    <property type="evidence" value="ECO:0007669"/>
    <property type="project" value="TreeGrafter"/>
</dbReference>
<sequence length="159" mass="17014">MGQTMKVDLKGSVVIITGAGAGIGKACAKVMLENGAKVIIAEIDKEKGRSAAEDFSTIGTCRFIRTDVTSREDIAILIESVLEEFGRIDVFVNNAGINIGSQRVDIDEFPVEDWNRVLAVDLSGVFNCSQAVSKVMIKQKSGRIVNIGSVLGSVPARKQ</sequence>
<dbReference type="EMBL" id="BARS01045351">
    <property type="protein sequence ID" value="GAG31713.1"/>
    <property type="molecule type" value="Genomic_DNA"/>
</dbReference>
<feature type="non-terminal residue" evidence="3">
    <location>
        <position position="159"/>
    </location>
</feature>
<dbReference type="Pfam" id="PF00106">
    <property type="entry name" value="adh_short"/>
    <property type="match status" value="1"/>
</dbReference>
<comment type="caution">
    <text evidence="3">The sequence shown here is derived from an EMBL/GenBank/DDBJ whole genome shotgun (WGS) entry which is preliminary data.</text>
</comment>
<dbReference type="PANTHER" id="PTHR42760:SF133">
    <property type="entry name" value="3-OXOACYL-[ACYL-CARRIER-PROTEIN] REDUCTASE"/>
    <property type="match status" value="1"/>
</dbReference>
<keyword evidence="2" id="KW-0560">Oxidoreductase</keyword>
<evidence type="ECO:0000256" key="2">
    <source>
        <dbReference type="ARBA" id="ARBA00023002"/>
    </source>
</evidence>
<dbReference type="SUPFAM" id="SSF51735">
    <property type="entry name" value="NAD(P)-binding Rossmann-fold domains"/>
    <property type="match status" value="1"/>
</dbReference>
<evidence type="ECO:0000256" key="1">
    <source>
        <dbReference type="ARBA" id="ARBA00006484"/>
    </source>
</evidence>
<protein>
    <submittedName>
        <fullName evidence="3">Uncharacterized protein</fullName>
    </submittedName>
</protein>
<comment type="similarity">
    <text evidence="1">Belongs to the short-chain dehydrogenases/reductases (SDR) family.</text>
</comment>
<dbReference type="PANTHER" id="PTHR42760">
    <property type="entry name" value="SHORT-CHAIN DEHYDROGENASES/REDUCTASES FAMILY MEMBER"/>
    <property type="match status" value="1"/>
</dbReference>
<dbReference type="PRINTS" id="PR00081">
    <property type="entry name" value="GDHRDH"/>
</dbReference>
<name>X0X4X7_9ZZZZ</name>
<evidence type="ECO:0000313" key="3">
    <source>
        <dbReference type="EMBL" id="GAG31713.1"/>
    </source>
</evidence>
<dbReference type="PRINTS" id="PR00080">
    <property type="entry name" value="SDRFAMILY"/>
</dbReference>
<organism evidence="3">
    <name type="scientific">marine sediment metagenome</name>
    <dbReference type="NCBI Taxonomy" id="412755"/>
    <lineage>
        <taxon>unclassified sequences</taxon>
        <taxon>metagenomes</taxon>
        <taxon>ecological metagenomes</taxon>
    </lineage>
</organism>
<reference evidence="3" key="1">
    <citation type="journal article" date="2014" name="Front. Microbiol.">
        <title>High frequency of phylogenetically diverse reductive dehalogenase-homologous genes in deep subseafloor sedimentary metagenomes.</title>
        <authorList>
            <person name="Kawai M."/>
            <person name="Futagami T."/>
            <person name="Toyoda A."/>
            <person name="Takaki Y."/>
            <person name="Nishi S."/>
            <person name="Hori S."/>
            <person name="Arai W."/>
            <person name="Tsubouchi T."/>
            <person name="Morono Y."/>
            <person name="Uchiyama I."/>
            <person name="Ito T."/>
            <person name="Fujiyama A."/>
            <person name="Inagaki F."/>
            <person name="Takami H."/>
        </authorList>
    </citation>
    <scope>NUCLEOTIDE SEQUENCE</scope>
    <source>
        <strain evidence="3">Expedition CK06-06</strain>
    </source>
</reference>
<proteinExistence type="inferred from homology"/>
<dbReference type="AlphaFoldDB" id="X0X4X7"/>
<dbReference type="Gene3D" id="3.40.50.720">
    <property type="entry name" value="NAD(P)-binding Rossmann-like Domain"/>
    <property type="match status" value="1"/>
</dbReference>
<dbReference type="InterPro" id="IPR002347">
    <property type="entry name" value="SDR_fam"/>
</dbReference>
<dbReference type="CDD" id="cd05233">
    <property type="entry name" value="SDR_c"/>
    <property type="match status" value="1"/>
</dbReference>
<gene>
    <name evidence="3" type="ORF">S01H1_68386</name>
</gene>
<dbReference type="InterPro" id="IPR036291">
    <property type="entry name" value="NAD(P)-bd_dom_sf"/>
</dbReference>